<dbReference type="RefSeq" id="WP_028528206.1">
    <property type="nucleotide sequence ID" value="NZ_CABLBR010000008.1"/>
</dbReference>
<evidence type="ECO:0000259" key="1">
    <source>
        <dbReference type="Pfam" id="PF00534"/>
    </source>
</evidence>
<feature type="domain" description="Glycosyl transferase family 1" evidence="1">
    <location>
        <begin position="199"/>
        <end position="361"/>
    </location>
</feature>
<dbReference type="Pfam" id="PF00534">
    <property type="entry name" value="Glycos_transf_1"/>
    <property type="match status" value="1"/>
</dbReference>
<dbReference type="InterPro" id="IPR001296">
    <property type="entry name" value="Glyco_trans_1"/>
</dbReference>
<dbReference type="Gene3D" id="3.40.50.2000">
    <property type="entry name" value="Glycogen Phosphorylase B"/>
    <property type="match status" value="2"/>
</dbReference>
<keyword evidence="4" id="KW-1185">Reference proteome</keyword>
<evidence type="ECO:0000259" key="2">
    <source>
        <dbReference type="Pfam" id="PF13439"/>
    </source>
</evidence>
<dbReference type="EMBL" id="CP102290">
    <property type="protein sequence ID" value="UWP58420.1"/>
    <property type="molecule type" value="Genomic_DNA"/>
</dbReference>
<dbReference type="SUPFAM" id="SSF53756">
    <property type="entry name" value="UDP-Glycosyltransferase/glycogen phosphorylase"/>
    <property type="match status" value="1"/>
</dbReference>
<dbReference type="InterPro" id="IPR050194">
    <property type="entry name" value="Glycosyltransferase_grp1"/>
</dbReference>
<protein>
    <submittedName>
        <fullName evidence="3">Glycosyltransferase family 4 protein</fullName>
    </submittedName>
</protein>
<reference evidence="3" key="1">
    <citation type="journal article" date="2022" name="Cell">
        <title>Design, construction, and in vivo augmentation of a complex gut microbiome.</title>
        <authorList>
            <person name="Cheng A.G."/>
            <person name="Ho P.Y."/>
            <person name="Aranda-Diaz A."/>
            <person name="Jain S."/>
            <person name="Yu F.B."/>
            <person name="Meng X."/>
            <person name="Wang M."/>
            <person name="Iakiviak M."/>
            <person name="Nagashima K."/>
            <person name="Zhao A."/>
            <person name="Murugkar P."/>
            <person name="Patil A."/>
            <person name="Atabakhsh K."/>
            <person name="Weakley A."/>
            <person name="Yan J."/>
            <person name="Brumbaugh A.R."/>
            <person name="Higginbottom S."/>
            <person name="Dimas A."/>
            <person name="Shiver A.L."/>
            <person name="Deutschbauer A."/>
            <person name="Neff N."/>
            <person name="Sonnenburg J.L."/>
            <person name="Huang K.C."/>
            <person name="Fischbach M.A."/>
        </authorList>
    </citation>
    <scope>NUCLEOTIDE SEQUENCE</scope>
    <source>
        <strain evidence="3">DSM 19829</strain>
    </source>
</reference>
<feature type="domain" description="Glycosyltransferase subfamily 4-like N-terminal" evidence="2">
    <location>
        <begin position="17"/>
        <end position="186"/>
    </location>
</feature>
<dbReference type="Pfam" id="PF13439">
    <property type="entry name" value="Glyco_transf_4"/>
    <property type="match status" value="1"/>
</dbReference>
<dbReference type="InterPro" id="IPR028098">
    <property type="entry name" value="Glyco_trans_4-like_N"/>
</dbReference>
<dbReference type="CDD" id="cd03801">
    <property type="entry name" value="GT4_PimA-like"/>
    <property type="match status" value="1"/>
</dbReference>
<sequence length="380" mass="43288">MARKICIFCSHYFPYLGGVERYTYHLAKALMEQGDKVVIVTSNDMHLETFSYMEGIPVFRMPCFNMLDGRYPVSKPDRTFWKIHRRLKRTGFDLVIVQTRFYLHSLYGIVFAKRIKARSIVLDHGTSHMTVGNRFADTVGGWFEHALTVAERMGCHDFYGVSKACCRWLAHFHIRAKGTLYNAVDAAEIEGILNHPVKDYRAEYGLQPEDIVVTYTGRLVREKGILNLMKAVRDIPEEKRVFLMIAGDGEEWDAVCAGKSERILPLGRLSFEEVISLLGQTDIYCLPTDYPEGFPTSVLEAAAAGCYVITTSRGGSRELILDEGYGMIMRDNRPETIRNSLLSVLDDSEGRNKAAKRAKERLLKNFTWERTADQIHHLGL</sequence>
<dbReference type="PANTHER" id="PTHR45947:SF3">
    <property type="entry name" value="SULFOQUINOVOSYL TRANSFERASE SQD2"/>
    <property type="match status" value="1"/>
</dbReference>
<evidence type="ECO:0000313" key="3">
    <source>
        <dbReference type="EMBL" id="UWP58420.1"/>
    </source>
</evidence>
<proteinExistence type="predicted"/>
<dbReference type="PANTHER" id="PTHR45947">
    <property type="entry name" value="SULFOQUINOVOSYL TRANSFERASE SQD2"/>
    <property type="match status" value="1"/>
</dbReference>
<gene>
    <name evidence="3" type="ORF">NQ502_13635</name>
</gene>
<dbReference type="Proteomes" id="UP001060164">
    <property type="component" value="Chromosome"/>
</dbReference>
<name>A0ABY5VD38_9FIRM</name>
<accession>A0ABY5VD38</accession>
<evidence type="ECO:0000313" key="4">
    <source>
        <dbReference type="Proteomes" id="UP001060164"/>
    </source>
</evidence>
<organism evidence="3 4">
    <name type="scientific">Ruminococcus gauvreauii</name>
    <dbReference type="NCBI Taxonomy" id="438033"/>
    <lineage>
        <taxon>Bacteria</taxon>
        <taxon>Bacillati</taxon>
        <taxon>Bacillota</taxon>
        <taxon>Clostridia</taxon>
        <taxon>Eubacteriales</taxon>
        <taxon>Oscillospiraceae</taxon>
        <taxon>Ruminococcus</taxon>
    </lineage>
</organism>